<dbReference type="SUPFAM" id="SSF51735">
    <property type="entry name" value="NAD(P)-binding Rossmann-fold domains"/>
    <property type="match status" value="1"/>
</dbReference>
<evidence type="ECO:0000313" key="1">
    <source>
        <dbReference type="EMBL" id="MDL5156605.1"/>
    </source>
</evidence>
<dbReference type="InterPro" id="IPR002347">
    <property type="entry name" value="SDR_fam"/>
</dbReference>
<dbReference type="PANTHER" id="PTHR44656">
    <property type="entry name" value="DEHYDROGENASE/REDUCTASE SDR FAMILY MEMBER 12"/>
    <property type="match status" value="1"/>
</dbReference>
<evidence type="ECO:0000313" key="2">
    <source>
        <dbReference type="Proteomes" id="UP001231924"/>
    </source>
</evidence>
<comment type="caution">
    <text evidence="1">The sequence shown here is derived from an EMBL/GenBank/DDBJ whole genome shotgun (WGS) entry which is preliminary data.</text>
</comment>
<reference evidence="1 2" key="1">
    <citation type="submission" date="2023-06" db="EMBL/GenBank/DDBJ databases">
        <title>Actinomycetospora Odt1-22.</title>
        <authorList>
            <person name="Supong K."/>
        </authorList>
    </citation>
    <scope>NUCLEOTIDE SEQUENCE [LARGE SCALE GENOMIC DNA]</scope>
    <source>
        <strain evidence="1 2">Odt1-22</strain>
    </source>
</reference>
<organism evidence="1 2">
    <name type="scientific">Actinomycetospora termitidis</name>
    <dbReference type="NCBI Taxonomy" id="3053470"/>
    <lineage>
        <taxon>Bacteria</taxon>
        <taxon>Bacillati</taxon>
        <taxon>Actinomycetota</taxon>
        <taxon>Actinomycetes</taxon>
        <taxon>Pseudonocardiales</taxon>
        <taxon>Pseudonocardiaceae</taxon>
        <taxon>Actinomycetospora</taxon>
    </lineage>
</organism>
<protein>
    <submittedName>
        <fullName evidence="1">SDR family NAD(P)-dependent oxidoreductase</fullName>
    </submittedName>
</protein>
<dbReference type="InterPro" id="IPR052992">
    <property type="entry name" value="SDR_member_12"/>
</dbReference>
<accession>A0ABT7M7G9</accession>
<dbReference type="InterPro" id="IPR036291">
    <property type="entry name" value="NAD(P)-bd_dom_sf"/>
</dbReference>
<sequence>MPFPRLPRLLDAALDRLVVPGYSKLGYLARSAGWEALPSDALAGRTVAVTGASSGLGAATATGLAGCGADVELVVRDRGRGEAARDTVLAAHPDARVTVARCDLADLADVRRYALDARDRLLALHGLVHNAGVLPGERVETADGHELCLATHVLAPFLLTRELLPLLRAGSPPDRPGDPARVVFVSSGGMYTASLRTDDPEYTEGRYSGGAAYARTKRMQVVLAELLADDLASAGVAVHSMHPGWADTPGVADSLPGFHRLTGPLLRTAEQGADTAVWLAAAAEPGRCSGVFWHDRAPRPTHWLPGEESAAQRAALWAFCVDATSSAPTH</sequence>
<name>A0ABT7M7G9_9PSEU</name>
<keyword evidence="2" id="KW-1185">Reference proteome</keyword>
<dbReference type="PANTHER" id="PTHR44656:SF7">
    <property type="entry name" value="DEHYDROGENASE_REDUCTASE SDR FAMILY MEMBER 12"/>
    <property type="match status" value="1"/>
</dbReference>
<proteinExistence type="predicted"/>
<dbReference type="Pfam" id="PF00106">
    <property type="entry name" value="adh_short"/>
    <property type="match status" value="1"/>
</dbReference>
<dbReference type="EMBL" id="JASVWF010000002">
    <property type="protein sequence ID" value="MDL5156605.1"/>
    <property type="molecule type" value="Genomic_DNA"/>
</dbReference>
<dbReference type="RefSeq" id="WP_286052913.1">
    <property type="nucleotide sequence ID" value="NZ_JASVWF010000002.1"/>
</dbReference>
<gene>
    <name evidence="1" type="ORF">QRT03_11590</name>
</gene>
<dbReference type="Proteomes" id="UP001231924">
    <property type="component" value="Unassembled WGS sequence"/>
</dbReference>
<dbReference type="Gene3D" id="3.40.50.720">
    <property type="entry name" value="NAD(P)-binding Rossmann-like Domain"/>
    <property type="match status" value="1"/>
</dbReference>
<dbReference type="PRINTS" id="PR00081">
    <property type="entry name" value="GDHRDH"/>
</dbReference>